<dbReference type="PANTHER" id="PTHR21089:SF1">
    <property type="entry name" value="BIFUNCTIONAL 3-DEHYDROQUINATE DEHYDRATASE_SHIKIMATE DEHYDROGENASE, CHLOROPLASTIC"/>
    <property type="match status" value="1"/>
</dbReference>
<dbReference type="CDD" id="cd01065">
    <property type="entry name" value="NAD_bind_Shikimate_DH"/>
    <property type="match status" value="1"/>
</dbReference>
<comment type="subunit">
    <text evidence="8">Homodimer.</text>
</comment>
<feature type="domain" description="Shikimate dehydrogenase substrate binding N-terminal" evidence="10">
    <location>
        <begin position="9"/>
        <end position="91"/>
    </location>
</feature>
<evidence type="ECO:0000256" key="8">
    <source>
        <dbReference type="HAMAP-Rule" id="MF_00222"/>
    </source>
</evidence>
<dbReference type="GO" id="GO:0009073">
    <property type="term" value="P:aromatic amino acid family biosynthetic process"/>
    <property type="evidence" value="ECO:0007669"/>
    <property type="project" value="UniProtKB-KW"/>
</dbReference>
<comment type="pathway">
    <text evidence="1 8">Metabolic intermediate biosynthesis; chorismate biosynthesis; chorismate from D-erythrose 4-phosphate and phosphoenolpyruvate: step 4/7.</text>
</comment>
<comment type="similarity">
    <text evidence="8">Belongs to the shikimate dehydrogenase family.</text>
</comment>
<feature type="domain" description="Quinate/shikimate 5-dehydrogenase/glutamyl-tRNA reductase" evidence="9">
    <location>
        <begin position="115"/>
        <end position="169"/>
    </location>
</feature>
<dbReference type="GO" id="GO:0004764">
    <property type="term" value="F:shikimate 3-dehydrogenase (NADP+) activity"/>
    <property type="evidence" value="ECO:0007669"/>
    <property type="project" value="UniProtKB-UniRule"/>
</dbReference>
<keyword evidence="6 8" id="KW-0057">Aromatic amino acid biosynthesis</keyword>
<evidence type="ECO:0000256" key="5">
    <source>
        <dbReference type="ARBA" id="ARBA00023002"/>
    </source>
</evidence>
<dbReference type="GO" id="GO:0005829">
    <property type="term" value="C:cytosol"/>
    <property type="evidence" value="ECO:0007669"/>
    <property type="project" value="TreeGrafter"/>
</dbReference>
<evidence type="ECO:0000259" key="11">
    <source>
        <dbReference type="Pfam" id="PF18317"/>
    </source>
</evidence>
<evidence type="ECO:0000256" key="4">
    <source>
        <dbReference type="ARBA" id="ARBA00022857"/>
    </source>
</evidence>
<reference evidence="12" key="1">
    <citation type="submission" date="2020-10" db="EMBL/GenBank/DDBJ databases">
        <title>Microbiome of the Black Sea water column analyzed by genome centric metagenomics.</title>
        <authorList>
            <person name="Cabello-Yeves P.J."/>
            <person name="Callieri C."/>
            <person name="Picazo A."/>
            <person name="Mehrshad M."/>
            <person name="Haro-Moreno J.M."/>
            <person name="Roda-Garcia J."/>
            <person name="Dzembekova N."/>
            <person name="Slabakova V."/>
            <person name="Slabakova N."/>
            <person name="Moncheva S."/>
            <person name="Rodriguez-Valera F."/>
        </authorList>
    </citation>
    <scope>NUCLEOTIDE SEQUENCE</scope>
    <source>
        <strain evidence="12">BS307-5m-G49</strain>
    </source>
</reference>
<dbReference type="GO" id="GO:0019632">
    <property type="term" value="P:shikimate metabolic process"/>
    <property type="evidence" value="ECO:0007669"/>
    <property type="project" value="InterPro"/>
</dbReference>
<dbReference type="Pfam" id="PF08501">
    <property type="entry name" value="Shikimate_dh_N"/>
    <property type="match status" value="1"/>
</dbReference>
<comment type="catalytic activity">
    <reaction evidence="7 8">
        <text>shikimate + NADP(+) = 3-dehydroshikimate + NADPH + H(+)</text>
        <dbReference type="Rhea" id="RHEA:17737"/>
        <dbReference type="ChEBI" id="CHEBI:15378"/>
        <dbReference type="ChEBI" id="CHEBI:16630"/>
        <dbReference type="ChEBI" id="CHEBI:36208"/>
        <dbReference type="ChEBI" id="CHEBI:57783"/>
        <dbReference type="ChEBI" id="CHEBI:58349"/>
        <dbReference type="EC" id="1.1.1.25"/>
    </reaction>
</comment>
<dbReference type="GO" id="GO:0050661">
    <property type="term" value="F:NADP binding"/>
    <property type="evidence" value="ECO:0007669"/>
    <property type="project" value="InterPro"/>
</dbReference>
<dbReference type="Proteomes" id="UP000744438">
    <property type="component" value="Unassembled WGS sequence"/>
</dbReference>
<dbReference type="Pfam" id="PF18317">
    <property type="entry name" value="SDH_C"/>
    <property type="match status" value="1"/>
</dbReference>
<dbReference type="GO" id="GO:0009423">
    <property type="term" value="P:chorismate biosynthetic process"/>
    <property type="evidence" value="ECO:0007669"/>
    <property type="project" value="UniProtKB-UniRule"/>
</dbReference>
<dbReference type="PANTHER" id="PTHR21089">
    <property type="entry name" value="SHIKIMATE DEHYDROGENASE"/>
    <property type="match status" value="1"/>
</dbReference>
<sequence length="282" mass="30878">MDKKLKLAVIGKPIGHSKSPEIHKHFANQFDAKIEFRKDEVAPEALETWLADFFKDGGKGVSITLPLKEAALNYADEISDRARLASACNVIYAKDEKLFADCTDGFGLIKDLEENIKVSLKDKKILILGAGGAARGIIPSIIEKDPASLKIANRTKSKALFLKEDLEGKLDLKGKSLTFEAGGLSDDFLLADSYDLVINSTSVSTQAGESIGLPKALFSATKLAYDLFYSAEKTVFMQEAFEKGAEKVLDGWGMLVEQGAESFRLWTNLIPDTSRLLEKPID</sequence>
<comment type="function">
    <text evidence="8">Involved in the biosynthesis of the chorismate, which leads to the biosynthesis of aromatic amino acids. Catalyzes the reversible NADPH linked reduction of 3-dehydroshikimate (DHSA) to yield shikimate (SA).</text>
</comment>
<feature type="binding site" evidence="8">
    <location>
        <position position="64"/>
    </location>
    <ligand>
        <name>shikimate</name>
        <dbReference type="ChEBI" id="CHEBI:36208"/>
    </ligand>
</feature>
<keyword evidence="5 8" id="KW-0560">Oxidoreductase</keyword>
<comment type="caution">
    <text evidence="12">The sequence shown here is derived from an EMBL/GenBank/DDBJ whole genome shotgun (WGS) entry which is preliminary data.</text>
</comment>
<dbReference type="NCBIfam" id="TIGR00507">
    <property type="entry name" value="aroE"/>
    <property type="match status" value="1"/>
</dbReference>
<feature type="binding site" evidence="8">
    <location>
        <position position="89"/>
    </location>
    <ligand>
        <name>shikimate</name>
        <dbReference type="ChEBI" id="CHEBI:36208"/>
    </ligand>
</feature>
<dbReference type="Gene3D" id="3.40.50.720">
    <property type="entry name" value="NAD(P)-binding Rossmann-like Domain"/>
    <property type="match status" value="1"/>
</dbReference>
<dbReference type="Pfam" id="PF01488">
    <property type="entry name" value="Shikimate_DH"/>
    <property type="match status" value="1"/>
</dbReference>
<evidence type="ECO:0000256" key="3">
    <source>
        <dbReference type="ARBA" id="ARBA00022605"/>
    </source>
</evidence>
<feature type="domain" description="SDH C-terminal" evidence="11">
    <location>
        <begin position="251"/>
        <end position="274"/>
    </location>
</feature>
<gene>
    <name evidence="8 12" type="primary">aroE</name>
    <name evidence="12" type="ORF">ISQ63_01205</name>
</gene>
<feature type="binding site" evidence="8">
    <location>
        <begin position="129"/>
        <end position="133"/>
    </location>
    <ligand>
        <name>NADP(+)</name>
        <dbReference type="ChEBI" id="CHEBI:58349"/>
    </ligand>
</feature>
<organism evidence="12 13">
    <name type="scientific">SAR86 cluster bacterium</name>
    <dbReference type="NCBI Taxonomy" id="2030880"/>
    <lineage>
        <taxon>Bacteria</taxon>
        <taxon>Pseudomonadati</taxon>
        <taxon>Pseudomonadota</taxon>
        <taxon>Gammaproteobacteria</taxon>
        <taxon>SAR86 cluster</taxon>
    </lineage>
</organism>
<feature type="binding site" evidence="8">
    <location>
        <position position="251"/>
    </location>
    <ligand>
        <name>NADP(+)</name>
        <dbReference type="ChEBI" id="CHEBI:58349"/>
    </ligand>
</feature>
<feature type="binding site" evidence="8">
    <location>
        <position position="227"/>
    </location>
    <ligand>
        <name>NADP(+)</name>
        <dbReference type="ChEBI" id="CHEBI:58349"/>
    </ligand>
</feature>
<name>A0A937I203_9GAMM</name>
<dbReference type="GO" id="GO:0008652">
    <property type="term" value="P:amino acid biosynthetic process"/>
    <property type="evidence" value="ECO:0007669"/>
    <property type="project" value="UniProtKB-KW"/>
</dbReference>
<dbReference type="EMBL" id="JADHQC010000003">
    <property type="protein sequence ID" value="MBL6811482.1"/>
    <property type="molecule type" value="Genomic_DNA"/>
</dbReference>
<evidence type="ECO:0000256" key="2">
    <source>
        <dbReference type="ARBA" id="ARBA00012962"/>
    </source>
</evidence>
<dbReference type="SUPFAM" id="SSF51735">
    <property type="entry name" value="NAD(P)-binding Rossmann-fold domains"/>
    <property type="match status" value="1"/>
</dbReference>
<keyword evidence="3 8" id="KW-0028">Amino-acid biosynthesis</keyword>
<dbReference type="Gene3D" id="3.40.50.10860">
    <property type="entry name" value="Leucine Dehydrogenase, chain A, domain 1"/>
    <property type="match status" value="1"/>
</dbReference>
<feature type="binding site" evidence="8">
    <location>
        <position position="229"/>
    </location>
    <ligand>
        <name>shikimate</name>
        <dbReference type="ChEBI" id="CHEBI:36208"/>
    </ligand>
</feature>
<dbReference type="InterPro" id="IPR006151">
    <property type="entry name" value="Shikm_DH/Glu-tRNA_Rdtase"/>
</dbReference>
<feature type="active site" description="Proton acceptor" evidence="8">
    <location>
        <position position="68"/>
    </location>
</feature>
<protein>
    <recommendedName>
        <fullName evidence="2 8">Shikimate dehydrogenase (NADP(+))</fullName>
        <shortName evidence="8">SDH</shortName>
        <ecNumber evidence="2 8">1.1.1.25</ecNumber>
    </recommendedName>
</protein>
<evidence type="ECO:0000259" key="10">
    <source>
        <dbReference type="Pfam" id="PF08501"/>
    </source>
</evidence>
<dbReference type="InterPro" id="IPR011342">
    <property type="entry name" value="Shikimate_DH"/>
</dbReference>
<dbReference type="InterPro" id="IPR036291">
    <property type="entry name" value="NAD(P)-bd_dom_sf"/>
</dbReference>
<dbReference type="SUPFAM" id="SSF53223">
    <property type="entry name" value="Aminoacid dehydrogenase-like, N-terminal domain"/>
    <property type="match status" value="1"/>
</dbReference>
<feature type="binding site" evidence="8">
    <location>
        <position position="104"/>
    </location>
    <ligand>
        <name>shikimate</name>
        <dbReference type="ChEBI" id="CHEBI:36208"/>
    </ligand>
</feature>
<feature type="binding site" evidence="8">
    <location>
        <begin position="17"/>
        <end position="19"/>
    </location>
    <ligand>
        <name>shikimate</name>
        <dbReference type="ChEBI" id="CHEBI:36208"/>
    </ligand>
</feature>
<feature type="binding site" evidence="8">
    <location>
        <begin position="153"/>
        <end position="158"/>
    </location>
    <ligand>
        <name>NADP(+)</name>
        <dbReference type="ChEBI" id="CHEBI:58349"/>
    </ligand>
</feature>
<dbReference type="EC" id="1.1.1.25" evidence="2 8"/>
<evidence type="ECO:0000259" key="9">
    <source>
        <dbReference type="Pfam" id="PF01488"/>
    </source>
</evidence>
<dbReference type="InterPro" id="IPR013708">
    <property type="entry name" value="Shikimate_DH-bd_N"/>
</dbReference>
<evidence type="ECO:0000313" key="12">
    <source>
        <dbReference type="EMBL" id="MBL6811482.1"/>
    </source>
</evidence>
<evidence type="ECO:0000256" key="7">
    <source>
        <dbReference type="ARBA" id="ARBA00049442"/>
    </source>
</evidence>
<dbReference type="HAMAP" id="MF_00222">
    <property type="entry name" value="Shikimate_DH_AroE"/>
    <property type="match status" value="1"/>
</dbReference>
<dbReference type="InterPro" id="IPR022893">
    <property type="entry name" value="Shikimate_DH_fam"/>
</dbReference>
<dbReference type="AlphaFoldDB" id="A0A937I203"/>
<evidence type="ECO:0000256" key="6">
    <source>
        <dbReference type="ARBA" id="ARBA00023141"/>
    </source>
</evidence>
<evidence type="ECO:0000256" key="1">
    <source>
        <dbReference type="ARBA" id="ARBA00004871"/>
    </source>
</evidence>
<dbReference type="InterPro" id="IPR046346">
    <property type="entry name" value="Aminoacid_DH-like_N_sf"/>
</dbReference>
<accession>A0A937I203</accession>
<evidence type="ECO:0000313" key="13">
    <source>
        <dbReference type="Proteomes" id="UP000744438"/>
    </source>
</evidence>
<proteinExistence type="inferred from homology"/>
<dbReference type="NCBIfam" id="NF001310">
    <property type="entry name" value="PRK00258.1-2"/>
    <property type="match status" value="1"/>
</dbReference>
<keyword evidence="4 8" id="KW-0521">NADP</keyword>
<dbReference type="InterPro" id="IPR041121">
    <property type="entry name" value="SDH_C"/>
</dbReference>
<feature type="binding site" evidence="8">
    <location>
        <position position="258"/>
    </location>
    <ligand>
        <name>shikimate</name>
        <dbReference type="ChEBI" id="CHEBI:36208"/>
    </ligand>
</feature>
<feature type="binding site" evidence="8">
    <location>
        <position position="80"/>
    </location>
    <ligand>
        <name>NADP(+)</name>
        <dbReference type="ChEBI" id="CHEBI:58349"/>
    </ligand>
</feature>